<proteinExistence type="inferred from homology"/>
<feature type="compositionally biased region" description="Low complexity" evidence="7">
    <location>
        <begin position="72"/>
        <end position="105"/>
    </location>
</feature>
<feature type="region of interest" description="Disordered" evidence="7">
    <location>
        <begin position="344"/>
        <end position="383"/>
    </location>
</feature>
<dbReference type="InterPro" id="IPR050937">
    <property type="entry name" value="TEC1_TEAD_TF"/>
</dbReference>
<evidence type="ECO:0000256" key="1">
    <source>
        <dbReference type="ARBA" id="ARBA00004123"/>
    </source>
</evidence>
<reference evidence="10" key="2">
    <citation type="submission" date="2013-12" db="EMBL/GenBank/DDBJ databases">
        <title>Evolution of pathogenesis and genome organization in the Tremellales.</title>
        <authorList>
            <person name="Cuomo C."/>
            <person name="Litvintseva A."/>
            <person name="Heitman J."/>
            <person name="Chen Y."/>
            <person name="Sun S."/>
            <person name="Springer D."/>
            <person name="Dromer F."/>
            <person name="Young S."/>
            <person name="Zeng Q."/>
            <person name="Chapman S."/>
            <person name="Gujja S."/>
            <person name="Saif S."/>
            <person name="Birren B."/>
        </authorList>
    </citation>
    <scope>NUCLEOTIDE SEQUENCE [LARGE SCALE GENOMIC DNA]</scope>
    <source>
        <strain evidence="10">BCC8398</strain>
    </source>
</reference>
<evidence type="ECO:0000256" key="7">
    <source>
        <dbReference type="SAM" id="MobiDB-lite"/>
    </source>
</evidence>
<sequence>MATWTGPTLSAEDAFHQVWKSTVPIRPSFHLPITSKPATPPTSNSTSSSSDGDDEIATAEILAGIKFGGGSCSPPSRSLSERPPTALSSSSGEDGRLSSSDSVTGSVGGGRAVSGKRKRGEAGPSTAAKDNSAERWPPRKEFVYLSCVVAIPPVGRQKLPLFGKPCGRNEIIAKVVTMATGEGCSRKLISSHAQVLKGRKELSKQLRDLLTTEESKNSEDEAAPTVYTLVPEWRFPACINRLMGLPDSLDLRTAPPPSLIAQFFSEPIKPPKATSKKEKEKSQPTPTTKVKRFLPEITTQGPSPNQSHKSRVSNGAVDGIVRDHSASRSPSAASSCDRMAMGFGSGVQLPTPHSIYNPSPSSDRGRPLPFLESGRRPSLPSPSELFSSGLSIDFGFSPGSTSSVPRRLAAAPSLPVRPSTTSGFRSGQALPPLTPPAINTDAHFASPLTAFDVAFPSATGRRPSASSEGQLMLGKAFVMFEEESLKSIVRPYEKVTVEMLKSREFDRLY</sequence>
<dbReference type="PROSITE" id="PS51088">
    <property type="entry name" value="TEA_2"/>
    <property type="match status" value="1"/>
</dbReference>
<organism evidence="9 10">
    <name type="scientific">Kwoniella heveanensis BCC8398</name>
    <dbReference type="NCBI Taxonomy" id="1296120"/>
    <lineage>
        <taxon>Eukaryota</taxon>
        <taxon>Fungi</taxon>
        <taxon>Dikarya</taxon>
        <taxon>Basidiomycota</taxon>
        <taxon>Agaricomycotina</taxon>
        <taxon>Tremellomycetes</taxon>
        <taxon>Tremellales</taxon>
        <taxon>Cryptococcaceae</taxon>
        <taxon>Kwoniella</taxon>
    </lineage>
</organism>
<gene>
    <name evidence="9" type="ORF">I316_01313</name>
</gene>
<dbReference type="PANTHER" id="PTHR11834">
    <property type="entry name" value="TRANSCRIPTIONAL ENHANCER FACTOR TEF RELATED"/>
    <property type="match status" value="1"/>
</dbReference>
<accession>A0A1B9H0E4</accession>
<dbReference type="GO" id="GO:0000981">
    <property type="term" value="F:DNA-binding transcription factor activity, RNA polymerase II-specific"/>
    <property type="evidence" value="ECO:0007669"/>
    <property type="project" value="TreeGrafter"/>
</dbReference>
<evidence type="ECO:0000256" key="3">
    <source>
        <dbReference type="ARBA" id="ARBA00023015"/>
    </source>
</evidence>
<evidence type="ECO:0000256" key="6">
    <source>
        <dbReference type="PROSITE-ProRule" id="PRU00505"/>
    </source>
</evidence>
<keyword evidence="10" id="KW-1185">Reference proteome</keyword>
<reference evidence="9 10" key="1">
    <citation type="submission" date="2013-07" db="EMBL/GenBank/DDBJ databases">
        <title>The Genome Sequence of Cryptococcus heveanensis BCC8398.</title>
        <authorList>
            <consortium name="The Broad Institute Genome Sequencing Platform"/>
            <person name="Cuomo C."/>
            <person name="Litvintseva A."/>
            <person name="Chen Y."/>
            <person name="Heitman J."/>
            <person name="Sun S."/>
            <person name="Springer D."/>
            <person name="Dromer F."/>
            <person name="Young S.K."/>
            <person name="Zeng Q."/>
            <person name="Gargeya S."/>
            <person name="Fitzgerald M."/>
            <person name="Abouelleil A."/>
            <person name="Alvarado L."/>
            <person name="Berlin A.M."/>
            <person name="Chapman S.B."/>
            <person name="Dewar J."/>
            <person name="Goldberg J."/>
            <person name="Griggs A."/>
            <person name="Gujja S."/>
            <person name="Hansen M."/>
            <person name="Howarth C."/>
            <person name="Imamovic A."/>
            <person name="Larimer J."/>
            <person name="McCowan C."/>
            <person name="Murphy C."/>
            <person name="Pearson M."/>
            <person name="Priest M."/>
            <person name="Roberts A."/>
            <person name="Saif S."/>
            <person name="Shea T."/>
            <person name="Sykes S."/>
            <person name="Wortman J."/>
            <person name="Nusbaum C."/>
            <person name="Birren B."/>
        </authorList>
    </citation>
    <scope>NUCLEOTIDE SEQUENCE [LARGE SCALE GENOMIC DNA]</scope>
    <source>
        <strain evidence="9 10">BCC8398</strain>
    </source>
</reference>
<dbReference type="SMART" id="SM00426">
    <property type="entry name" value="TEA"/>
    <property type="match status" value="1"/>
</dbReference>
<evidence type="ECO:0000259" key="8">
    <source>
        <dbReference type="PROSITE" id="PS51088"/>
    </source>
</evidence>
<keyword evidence="4" id="KW-0804">Transcription</keyword>
<feature type="region of interest" description="Disordered" evidence="7">
    <location>
        <begin position="28"/>
        <end position="134"/>
    </location>
</feature>
<name>A0A1B9H0E4_9TREE</name>
<comment type="subcellular location">
    <subcellularLocation>
        <location evidence="1">Nucleus</location>
    </subcellularLocation>
</comment>
<feature type="DNA-binding region" description="TEA" evidence="6">
    <location>
        <begin position="129"/>
        <end position="203"/>
    </location>
</feature>
<dbReference type="GO" id="GO:0005667">
    <property type="term" value="C:transcription regulator complex"/>
    <property type="evidence" value="ECO:0007669"/>
    <property type="project" value="TreeGrafter"/>
</dbReference>
<evidence type="ECO:0000313" key="9">
    <source>
        <dbReference type="EMBL" id="OCF36717.1"/>
    </source>
</evidence>
<evidence type="ECO:0000256" key="2">
    <source>
        <dbReference type="ARBA" id="ARBA00008421"/>
    </source>
</evidence>
<feature type="compositionally biased region" description="Low complexity" evidence="7">
    <location>
        <begin position="34"/>
        <end position="50"/>
    </location>
</feature>
<dbReference type="Pfam" id="PF01285">
    <property type="entry name" value="TEA"/>
    <property type="match status" value="1"/>
</dbReference>
<dbReference type="GO" id="GO:0000978">
    <property type="term" value="F:RNA polymerase II cis-regulatory region sequence-specific DNA binding"/>
    <property type="evidence" value="ECO:0007669"/>
    <property type="project" value="TreeGrafter"/>
</dbReference>
<evidence type="ECO:0000256" key="4">
    <source>
        <dbReference type="ARBA" id="ARBA00023163"/>
    </source>
</evidence>
<feature type="region of interest" description="Disordered" evidence="7">
    <location>
        <begin position="265"/>
        <end position="288"/>
    </location>
</feature>
<dbReference type="InterPro" id="IPR000818">
    <property type="entry name" value="TEA/ATTS_dom"/>
</dbReference>
<dbReference type="GO" id="GO:0005634">
    <property type="term" value="C:nucleus"/>
    <property type="evidence" value="ECO:0007669"/>
    <property type="project" value="UniProtKB-SubCell"/>
</dbReference>
<comment type="similarity">
    <text evidence="2">Belongs to the TEC1 family.</text>
</comment>
<dbReference type="Gene3D" id="6.10.20.40">
    <property type="entry name" value="TEA/ATTS domain"/>
    <property type="match status" value="1"/>
</dbReference>
<evidence type="ECO:0000313" key="10">
    <source>
        <dbReference type="Proteomes" id="UP000092666"/>
    </source>
</evidence>
<dbReference type="PANTHER" id="PTHR11834:SF0">
    <property type="entry name" value="PROTEIN SCALLOPED"/>
    <property type="match status" value="1"/>
</dbReference>
<evidence type="ECO:0000256" key="5">
    <source>
        <dbReference type="ARBA" id="ARBA00023242"/>
    </source>
</evidence>
<dbReference type="STRING" id="1296120.A0A1B9H0E4"/>
<keyword evidence="3" id="KW-0805">Transcription regulation</keyword>
<protein>
    <recommendedName>
        <fullName evidence="8">TEA domain-containing protein</fullName>
    </recommendedName>
</protein>
<dbReference type="EMBL" id="KI669494">
    <property type="protein sequence ID" value="OCF36717.1"/>
    <property type="molecule type" value="Genomic_DNA"/>
</dbReference>
<dbReference type="InterPro" id="IPR038096">
    <property type="entry name" value="TEA/ATTS_sf"/>
</dbReference>
<dbReference type="AlphaFoldDB" id="A0A1B9H0E4"/>
<dbReference type="Proteomes" id="UP000092666">
    <property type="component" value="Unassembled WGS sequence"/>
</dbReference>
<keyword evidence="5" id="KW-0539">Nucleus</keyword>
<dbReference type="OrthoDB" id="2562432at2759"/>
<feature type="domain" description="TEA" evidence="8">
    <location>
        <begin position="129"/>
        <end position="203"/>
    </location>
</feature>